<protein>
    <submittedName>
        <fullName evidence="2">4Fe-4S dicluster domain-containing protein</fullName>
    </submittedName>
</protein>
<reference evidence="2 3" key="1">
    <citation type="journal article" date="2019" name="Nat. Microbiol.">
        <title>Wide diversity of methane and short-chain alkane metabolisms in uncultured archaea.</title>
        <authorList>
            <person name="Borrel G."/>
            <person name="Adam P.S."/>
            <person name="McKay L.J."/>
            <person name="Chen L.X."/>
            <person name="Sierra-Garcia I.N."/>
            <person name="Sieber C.M."/>
            <person name="Letourneur Q."/>
            <person name="Ghozlane A."/>
            <person name="Andersen G.L."/>
            <person name="Li W.J."/>
            <person name="Hallam S.J."/>
            <person name="Muyzer G."/>
            <person name="de Oliveira V.M."/>
            <person name="Inskeep W.P."/>
            <person name="Banfield J.F."/>
            <person name="Gribaldo S."/>
        </authorList>
    </citation>
    <scope>NUCLEOTIDE SEQUENCE [LARGE SCALE GENOMIC DNA]</scope>
    <source>
        <strain evidence="2">NM1a</strain>
    </source>
</reference>
<evidence type="ECO:0000313" key="2">
    <source>
        <dbReference type="EMBL" id="RZN64196.1"/>
    </source>
</evidence>
<feature type="domain" description="4Fe-4S ferredoxin-type" evidence="1">
    <location>
        <begin position="62"/>
        <end position="91"/>
    </location>
</feature>
<comment type="caution">
    <text evidence="2">The sequence shown here is derived from an EMBL/GenBank/DDBJ whole genome shotgun (WGS) entry which is preliminary data.</text>
</comment>
<dbReference type="GO" id="GO:0016491">
    <property type="term" value="F:oxidoreductase activity"/>
    <property type="evidence" value="ECO:0007669"/>
    <property type="project" value="UniProtKB-ARBA"/>
</dbReference>
<dbReference type="PROSITE" id="PS00198">
    <property type="entry name" value="4FE4S_FER_1"/>
    <property type="match status" value="3"/>
</dbReference>
<dbReference type="InterPro" id="IPR017900">
    <property type="entry name" value="4Fe4S_Fe_S_CS"/>
</dbReference>
<evidence type="ECO:0000313" key="3">
    <source>
        <dbReference type="Proteomes" id="UP000317158"/>
    </source>
</evidence>
<dbReference type="Pfam" id="PF12838">
    <property type="entry name" value="Fer4_7"/>
    <property type="match status" value="3"/>
</dbReference>
<proteinExistence type="predicted"/>
<dbReference type="Proteomes" id="UP000317158">
    <property type="component" value="Unassembled WGS sequence"/>
</dbReference>
<feature type="domain" description="4Fe-4S ferredoxin-type" evidence="1">
    <location>
        <begin position="224"/>
        <end position="253"/>
    </location>
</feature>
<name>A0A520KRC4_METT2</name>
<feature type="domain" description="4Fe-4S ferredoxin-type" evidence="1">
    <location>
        <begin position="102"/>
        <end position="130"/>
    </location>
</feature>
<dbReference type="InterPro" id="IPR043256">
    <property type="entry name" value="MvhB-like"/>
</dbReference>
<dbReference type="EMBL" id="RXIF01000009">
    <property type="protein sequence ID" value="RZN64196.1"/>
    <property type="molecule type" value="Genomic_DNA"/>
</dbReference>
<gene>
    <name evidence="2" type="ORF">EF806_05135</name>
</gene>
<dbReference type="AlphaFoldDB" id="A0A520KRC4"/>
<organism evidence="2 3">
    <name type="scientific">Methanoliparum thermophilum</name>
    <dbReference type="NCBI Taxonomy" id="2491083"/>
    <lineage>
        <taxon>Archaea</taxon>
        <taxon>Methanobacteriati</taxon>
        <taxon>Methanobacteriota</taxon>
        <taxon>Candidatus Methanoliparia</taxon>
        <taxon>Candidatus Methanoliparales</taxon>
        <taxon>Candidatus Methanoliparaceae</taxon>
        <taxon>Candidatus Methanoliparum</taxon>
    </lineage>
</organism>
<feature type="domain" description="4Fe-4S ferredoxin-type" evidence="1">
    <location>
        <begin position="293"/>
        <end position="322"/>
    </location>
</feature>
<dbReference type="Gene3D" id="3.30.70.20">
    <property type="match status" value="3"/>
</dbReference>
<dbReference type="Gene3D" id="3.30.70.3270">
    <property type="match status" value="3"/>
</dbReference>
<dbReference type="SUPFAM" id="SSF54862">
    <property type="entry name" value="4Fe-4S ferredoxins"/>
    <property type="match status" value="1"/>
</dbReference>
<dbReference type="PIRSF" id="PIRSF005658">
    <property type="entry name" value="FwdF"/>
    <property type="match status" value="1"/>
</dbReference>
<evidence type="ECO:0000259" key="1">
    <source>
        <dbReference type="PROSITE" id="PS51379"/>
    </source>
</evidence>
<feature type="domain" description="4Fe-4S ferredoxin-type" evidence="1">
    <location>
        <begin position="258"/>
        <end position="290"/>
    </location>
</feature>
<feature type="domain" description="4Fe-4S ferredoxin-type" evidence="1">
    <location>
        <begin position="146"/>
        <end position="176"/>
    </location>
</feature>
<sequence>MEITSELKDKEFIYTKKVGNKKKKLVYDYDRCCGCGICTKVCPTSAIELGPVIEIATGMDAPPVMIDEKKCSFCGMCAAFCPHKAIKIENDIQKDDYPQLRSSIEVNENCLPCKLCEKVCDSKAIDVKFNMLKKESIVPYRQMAKGEIIIDKDRCNFCGICAEFCDAFFLLEKEQTSLDIRPFEDLMIDEDRCDYCGLCVDLCPEDAIKVISAAKVAIKIRLNGKMTVDDNKCIRCGKCQDICPYDAIKVEKPLEGSIKIIKNRLKECDPIGCHACINICPSKAWYVSPNKEEKVGVKEDYCIYCGACENACWVNAIKVERSNVKHTDIKEGHPWTNNWKKAIDAILGKERERLDLSRLVKTEKIEEEKKEHIKEEKPEIDEKYLREALERLKNVIPTLSNKKVRFFWEKGDPRTKDEVLKRVKIDKTRCEDTKVI</sequence>
<dbReference type="CDD" id="cd10549">
    <property type="entry name" value="MtMvhB_like"/>
    <property type="match status" value="2"/>
</dbReference>
<dbReference type="PROSITE" id="PS51379">
    <property type="entry name" value="4FE4S_FER_2"/>
    <property type="match status" value="8"/>
</dbReference>
<accession>A0A520KRC4</accession>
<dbReference type="PANTHER" id="PTHR43193:SF2">
    <property type="entry name" value="POLYFERREDOXIN PROTEIN FWDF"/>
    <property type="match status" value="1"/>
</dbReference>
<feature type="domain" description="4Fe-4S ferredoxin-type" evidence="1">
    <location>
        <begin position="184"/>
        <end position="213"/>
    </location>
</feature>
<dbReference type="InterPro" id="IPR052977">
    <property type="entry name" value="Polyferredoxin-like_ET"/>
</dbReference>
<feature type="domain" description="4Fe-4S ferredoxin-type" evidence="1">
    <location>
        <begin position="23"/>
        <end position="52"/>
    </location>
</feature>
<dbReference type="PANTHER" id="PTHR43193">
    <property type="match status" value="1"/>
</dbReference>
<dbReference type="InterPro" id="IPR017896">
    <property type="entry name" value="4Fe4S_Fe-S-bd"/>
</dbReference>